<evidence type="ECO:0000256" key="12">
    <source>
        <dbReference type="ARBA" id="ARBA00023170"/>
    </source>
</evidence>
<keyword evidence="14" id="KW-0393">Immunoglobulin domain</keyword>
<dbReference type="AlphaFoldDB" id="A0A7M7PKV0"/>
<dbReference type="PROSITE" id="PS50835">
    <property type="entry name" value="IG_LIKE"/>
    <property type="match status" value="1"/>
</dbReference>
<dbReference type="KEGG" id="spu:115918966"/>
<dbReference type="OrthoDB" id="10253954at2759"/>
<evidence type="ECO:0000256" key="11">
    <source>
        <dbReference type="ARBA" id="ARBA00023157"/>
    </source>
</evidence>
<organism evidence="17 18">
    <name type="scientific">Strongylocentrotus purpuratus</name>
    <name type="common">Purple sea urchin</name>
    <dbReference type="NCBI Taxonomy" id="7668"/>
    <lineage>
        <taxon>Eukaryota</taxon>
        <taxon>Metazoa</taxon>
        <taxon>Echinodermata</taxon>
        <taxon>Eleutherozoa</taxon>
        <taxon>Echinozoa</taxon>
        <taxon>Echinoidea</taxon>
        <taxon>Euechinoidea</taxon>
        <taxon>Echinacea</taxon>
        <taxon>Camarodonta</taxon>
        <taxon>Echinidea</taxon>
        <taxon>Strongylocentrotidae</taxon>
        <taxon>Strongylocentrotus</taxon>
    </lineage>
</organism>
<dbReference type="FunFam" id="2.60.40.10:FF:000010">
    <property type="entry name" value="receptor-type tyrosine-protein phosphatase delta isoform X1"/>
    <property type="match status" value="1"/>
</dbReference>
<evidence type="ECO:0000256" key="6">
    <source>
        <dbReference type="ARBA" id="ARBA00022737"/>
    </source>
</evidence>
<dbReference type="InterPro" id="IPR036179">
    <property type="entry name" value="Ig-like_dom_sf"/>
</dbReference>
<evidence type="ECO:0000259" key="16">
    <source>
        <dbReference type="PROSITE" id="PS50835"/>
    </source>
</evidence>
<evidence type="ECO:0000256" key="13">
    <source>
        <dbReference type="ARBA" id="ARBA00023180"/>
    </source>
</evidence>
<dbReference type="InParanoid" id="A0A7M7PKV0"/>
<evidence type="ECO:0000256" key="5">
    <source>
        <dbReference type="ARBA" id="ARBA00022729"/>
    </source>
</evidence>
<keyword evidence="18" id="KW-1185">Reference proteome</keyword>
<dbReference type="Gene3D" id="2.60.40.10">
    <property type="entry name" value="Immunoglobulins"/>
    <property type="match status" value="1"/>
</dbReference>
<keyword evidence="6" id="KW-0677">Repeat</keyword>
<accession>A0A7M7PKV0</accession>
<keyword evidence="13" id="KW-0325">Glycoprotein</keyword>
<proteinExistence type="inferred from homology"/>
<dbReference type="GO" id="GO:0016020">
    <property type="term" value="C:membrane"/>
    <property type="evidence" value="ECO:0007669"/>
    <property type="project" value="UniProtKB-SubCell"/>
</dbReference>
<evidence type="ECO:0000256" key="3">
    <source>
        <dbReference type="ARBA" id="ARBA00013064"/>
    </source>
</evidence>
<reference evidence="18" key="1">
    <citation type="submission" date="2015-02" db="EMBL/GenBank/DDBJ databases">
        <title>Genome sequencing for Strongylocentrotus purpuratus.</title>
        <authorList>
            <person name="Murali S."/>
            <person name="Liu Y."/>
            <person name="Vee V."/>
            <person name="English A."/>
            <person name="Wang M."/>
            <person name="Skinner E."/>
            <person name="Han Y."/>
            <person name="Muzny D.M."/>
            <person name="Worley K.C."/>
            <person name="Gibbs R.A."/>
        </authorList>
    </citation>
    <scope>NUCLEOTIDE SEQUENCE</scope>
</reference>
<comment type="similarity">
    <text evidence="2">Belongs to the protein-tyrosine phosphatase family. Receptor class 2A subfamily.</text>
</comment>
<keyword evidence="7" id="KW-0378">Hydrolase</keyword>
<sequence>MAYGYPMPSVRWMKAGMDLDDLDNLPLGRNVLKLGDIYESANYTCVATSLLGTIDTSARVTVRIVCPVVTVTAPDDLEQKICDSDNIFIVKVRPDGRAKILNDLTNSINLYADDRPIVGFIRNDVCNVELTEERYMLFMAGEAVNVPGKKFTLDHTVLAMPMTGDLKVKVKEIRPLCPVA</sequence>
<name>A0A7M7PKV0_STRPU</name>
<evidence type="ECO:0000256" key="9">
    <source>
        <dbReference type="ARBA" id="ARBA00022989"/>
    </source>
</evidence>
<dbReference type="GeneID" id="115918966"/>
<evidence type="ECO:0000256" key="8">
    <source>
        <dbReference type="ARBA" id="ARBA00022912"/>
    </source>
</evidence>
<dbReference type="SUPFAM" id="SSF48726">
    <property type="entry name" value="Immunoglobulin"/>
    <property type="match status" value="1"/>
</dbReference>
<keyword evidence="12" id="KW-0675">Receptor</keyword>
<dbReference type="EC" id="3.1.3.48" evidence="3"/>
<keyword evidence="9" id="KW-1133">Transmembrane helix</keyword>
<dbReference type="Proteomes" id="UP000007110">
    <property type="component" value="Unassembled WGS sequence"/>
</dbReference>
<keyword evidence="5" id="KW-0732">Signal</keyword>
<keyword evidence="4" id="KW-0812">Transmembrane</keyword>
<evidence type="ECO:0000313" key="17">
    <source>
        <dbReference type="EnsemblMetazoa" id="XP_030851717"/>
    </source>
</evidence>
<evidence type="ECO:0000256" key="4">
    <source>
        <dbReference type="ARBA" id="ARBA00022692"/>
    </source>
</evidence>
<dbReference type="RefSeq" id="XP_030851717.1">
    <property type="nucleotide sequence ID" value="XM_030995857.1"/>
</dbReference>
<keyword evidence="11" id="KW-1015">Disulfide bond</keyword>
<dbReference type="InterPro" id="IPR013783">
    <property type="entry name" value="Ig-like_fold"/>
</dbReference>
<keyword evidence="8" id="KW-0904">Protein phosphatase</keyword>
<keyword evidence="10" id="KW-0472">Membrane</keyword>
<evidence type="ECO:0000256" key="14">
    <source>
        <dbReference type="ARBA" id="ARBA00023319"/>
    </source>
</evidence>
<comment type="subcellular location">
    <subcellularLocation>
        <location evidence="1">Membrane</location>
        <topology evidence="1">Single-pass membrane protein</topology>
    </subcellularLocation>
</comment>
<dbReference type="GO" id="GO:0004725">
    <property type="term" value="F:protein tyrosine phosphatase activity"/>
    <property type="evidence" value="ECO:0007669"/>
    <property type="project" value="UniProtKB-EC"/>
</dbReference>
<evidence type="ECO:0000256" key="2">
    <source>
        <dbReference type="ARBA" id="ARBA00010504"/>
    </source>
</evidence>
<dbReference type="InterPro" id="IPR007110">
    <property type="entry name" value="Ig-like_dom"/>
</dbReference>
<comment type="catalytic activity">
    <reaction evidence="15">
        <text>O-phospho-L-tyrosyl-[protein] + H2O = L-tyrosyl-[protein] + phosphate</text>
        <dbReference type="Rhea" id="RHEA:10684"/>
        <dbReference type="Rhea" id="RHEA-COMP:10136"/>
        <dbReference type="Rhea" id="RHEA-COMP:20101"/>
        <dbReference type="ChEBI" id="CHEBI:15377"/>
        <dbReference type="ChEBI" id="CHEBI:43474"/>
        <dbReference type="ChEBI" id="CHEBI:46858"/>
        <dbReference type="ChEBI" id="CHEBI:61978"/>
        <dbReference type="EC" id="3.1.3.48"/>
    </reaction>
</comment>
<protein>
    <recommendedName>
        <fullName evidence="3">protein-tyrosine-phosphatase</fullName>
        <ecNumber evidence="3">3.1.3.48</ecNumber>
    </recommendedName>
</protein>
<dbReference type="EnsemblMetazoa" id="XM_030995857">
    <property type="protein sequence ID" value="XP_030851717"/>
    <property type="gene ID" value="LOC115918966"/>
</dbReference>
<evidence type="ECO:0000313" key="18">
    <source>
        <dbReference type="Proteomes" id="UP000007110"/>
    </source>
</evidence>
<evidence type="ECO:0000256" key="10">
    <source>
        <dbReference type="ARBA" id="ARBA00023136"/>
    </source>
</evidence>
<evidence type="ECO:0000256" key="1">
    <source>
        <dbReference type="ARBA" id="ARBA00004167"/>
    </source>
</evidence>
<evidence type="ECO:0000256" key="7">
    <source>
        <dbReference type="ARBA" id="ARBA00022801"/>
    </source>
</evidence>
<reference evidence="17" key="2">
    <citation type="submission" date="2021-01" db="UniProtKB">
        <authorList>
            <consortium name="EnsemblMetazoa"/>
        </authorList>
    </citation>
    <scope>IDENTIFICATION</scope>
</reference>
<feature type="domain" description="Ig-like" evidence="16">
    <location>
        <begin position="1"/>
        <end position="61"/>
    </location>
</feature>
<evidence type="ECO:0000256" key="15">
    <source>
        <dbReference type="ARBA" id="ARBA00051722"/>
    </source>
</evidence>